<gene>
    <name evidence="1" type="ORF">ACFPK2_08705</name>
</gene>
<dbReference type="RefSeq" id="WP_260348812.1">
    <property type="nucleotide sequence ID" value="NZ_JAOAOS010000006.1"/>
</dbReference>
<proteinExistence type="predicted"/>
<name>A0ABW0F3V6_9HYPH</name>
<dbReference type="Proteomes" id="UP001595976">
    <property type="component" value="Unassembled WGS sequence"/>
</dbReference>
<reference evidence="2" key="1">
    <citation type="journal article" date="2019" name="Int. J. Syst. Evol. Microbiol.">
        <title>The Global Catalogue of Microorganisms (GCM) 10K type strain sequencing project: providing services to taxonomists for standard genome sequencing and annotation.</title>
        <authorList>
            <consortium name="The Broad Institute Genomics Platform"/>
            <consortium name="The Broad Institute Genome Sequencing Center for Infectious Disease"/>
            <person name="Wu L."/>
            <person name="Ma J."/>
        </authorList>
    </citation>
    <scope>NUCLEOTIDE SEQUENCE [LARGE SCALE GENOMIC DNA]</scope>
    <source>
        <strain evidence="2">CGMCC 1.15643</strain>
    </source>
</reference>
<comment type="caution">
    <text evidence="1">The sequence shown here is derived from an EMBL/GenBank/DDBJ whole genome shotgun (WGS) entry which is preliminary data.</text>
</comment>
<protein>
    <submittedName>
        <fullName evidence="1">Uncharacterized protein</fullName>
    </submittedName>
</protein>
<organism evidence="1 2">
    <name type="scientific">Bosea minatitlanensis</name>
    <dbReference type="NCBI Taxonomy" id="128782"/>
    <lineage>
        <taxon>Bacteria</taxon>
        <taxon>Pseudomonadati</taxon>
        <taxon>Pseudomonadota</taxon>
        <taxon>Alphaproteobacteria</taxon>
        <taxon>Hyphomicrobiales</taxon>
        <taxon>Boseaceae</taxon>
        <taxon>Bosea</taxon>
    </lineage>
</organism>
<evidence type="ECO:0000313" key="1">
    <source>
        <dbReference type="EMBL" id="MFC5293070.1"/>
    </source>
</evidence>
<keyword evidence="2" id="KW-1185">Reference proteome</keyword>
<sequence length="160" mass="17432">MSFIVIADVEALLNVRDFRLLPALAALGVEIVVPRPAYNRLRPGSVGTLIEAYTPPIRLVGPDDRDRHAIPVTVSYFVTGEGRRRMQAGEAGALIVPFDNPWHSPRRIGNLRSFVVDETLVDRIRAHFQDVAAEPGGPAAIIALLENAPDVPPDPGDEIE</sequence>
<dbReference type="EMBL" id="JBHSLI010000003">
    <property type="protein sequence ID" value="MFC5293070.1"/>
    <property type="molecule type" value="Genomic_DNA"/>
</dbReference>
<accession>A0ABW0F3V6</accession>
<evidence type="ECO:0000313" key="2">
    <source>
        <dbReference type="Proteomes" id="UP001595976"/>
    </source>
</evidence>